<accession>A0A642UUQ4</accession>
<evidence type="ECO:0000256" key="12">
    <source>
        <dbReference type="ARBA" id="ARBA00034864"/>
    </source>
</evidence>
<organism evidence="14 15">
    <name type="scientific">Diutina rugosa</name>
    <name type="common">Yeast</name>
    <name type="synonym">Candida rugosa</name>
    <dbReference type="NCBI Taxonomy" id="5481"/>
    <lineage>
        <taxon>Eukaryota</taxon>
        <taxon>Fungi</taxon>
        <taxon>Dikarya</taxon>
        <taxon>Ascomycota</taxon>
        <taxon>Saccharomycotina</taxon>
        <taxon>Pichiomycetes</taxon>
        <taxon>Debaryomycetaceae</taxon>
        <taxon>Diutina</taxon>
    </lineage>
</organism>
<dbReference type="OrthoDB" id="283815at2759"/>
<evidence type="ECO:0000256" key="11">
    <source>
        <dbReference type="ARBA" id="ARBA00034776"/>
    </source>
</evidence>
<comment type="caution">
    <text evidence="14">The sequence shown here is derived from an EMBL/GenBank/DDBJ whole genome shotgun (WGS) entry which is preliminary data.</text>
</comment>
<comment type="subunit">
    <text evidence="13">Subunit of dynactin, a multiprotein complex part of a tripartite complex with dynein and a adapter, such as BICDL1, BICD2 or HOOK3. The dynactin complex is built around ACTR1A/ACTB filament and consists of an actin-related filament composed of a shoulder domain, a pointed end and a barbed end. Its length is defined by its flexible shoulder domain. The soulder is composed of 2 DCTN1 subunits, 4 DCTN2 and 2 DCTN3. The 4 DCNT2 (via N-terminus) bind the ACTR1A filament and act as molecular rulers to determine the length. The pointed end is important for binding dynein-dynactin cargo adapters. Consists of 4 subunits: ACTR10, DCNT4, DCTN5 and DCTN6. The barbed end is composed of a CAPZA1:CAPZB heterodimers, which binds ACTR1A/ACTB filament and dynactin and stabilizes dynactin. Interacts with ATP7B, but not ATP7A, in a copper-dependent manner. Interacts with ANK2; this interaction is required for localization at costameres. Interacts with N4BP2L1.</text>
</comment>
<dbReference type="InterPro" id="IPR008603">
    <property type="entry name" value="DCTN4"/>
</dbReference>
<comment type="similarity">
    <text evidence="11">Belongs to the dynactin subunit 4 family.</text>
</comment>
<keyword evidence="7" id="KW-0832">Ubl conjugation</keyword>
<keyword evidence="8" id="KW-0007">Acetylation</keyword>
<protein>
    <recommendedName>
        <fullName evidence="12">Dynactin subunit 4</fullName>
    </recommendedName>
</protein>
<evidence type="ECO:0000313" key="14">
    <source>
        <dbReference type="EMBL" id="KAA8906026.1"/>
    </source>
</evidence>
<sequence>MDTWVAGASDASGDVPRIQDAAILAKAYFCPRCQQLRLLRRCHATVRSKHCPQCLTKYLPDSEHYRCVKNCFECPQCDTSLGITVDDVDNGKQFQFQCRGCSYSYQTKVIHTAKSLHTIVKDEVGGTQTQWFRQVARQLNSNATDSSTLDEVTKANLKLSGIKVDDDIEPPSITDTTLPPIPQGRKLCSKLSVKCGECRTVLQEPMLDVKSPTISKFHVKSLAIDVVPQIKATLPSQPVLQDGKPVPVVLSVISPLKEPLMVTLAAPSILPSDYTSLPNNVVVGIRLPTAKFTVGPSSIEDAQRELVKRVPVVMLTNFSSVAAAELVLRRGNAPQFPTSVSHFKESGHYWTSVGLELSLEENQNEVDVEGDIKIPIYMSISSAEQDSQKQDRLRFGVWTILDLGTMATV</sequence>
<comment type="subcellular location">
    <subcellularLocation>
        <location evidence="1">Cytoplasm</location>
        <location evidence="1">Cytoskeleton</location>
        <location evidence="1">Microtubule organizing center</location>
        <location evidence="1">Centrosome</location>
    </subcellularLocation>
    <subcellularLocation>
        <location evidence="2">Cytoplasm</location>
        <location evidence="2">Cytoskeleton</location>
        <location evidence="2">Stress fiber</location>
    </subcellularLocation>
    <subcellularLocation>
        <location evidence="3">Cytoplasm</location>
        <location evidence="3">Myofibril</location>
    </subcellularLocation>
</comment>
<evidence type="ECO:0000256" key="10">
    <source>
        <dbReference type="ARBA" id="ARBA00023212"/>
    </source>
</evidence>
<dbReference type="GO" id="GO:0005869">
    <property type="term" value="C:dynactin complex"/>
    <property type="evidence" value="ECO:0007669"/>
    <property type="project" value="InterPro"/>
</dbReference>
<gene>
    <name evidence="14" type="ORF">DIURU_001208</name>
</gene>
<evidence type="ECO:0000256" key="4">
    <source>
        <dbReference type="ARBA" id="ARBA00022490"/>
    </source>
</evidence>
<dbReference type="Proteomes" id="UP000449547">
    <property type="component" value="Unassembled WGS sequence"/>
</dbReference>
<name>A0A642UUQ4_DIURU</name>
<evidence type="ECO:0000256" key="9">
    <source>
        <dbReference type="ARBA" id="ARBA00023054"/>
    </source>
</evidence>
<evidence type="ECO:0000256" key="13">
    <source>
        <dbReference type="ARBA" id="ARBA00093507"/>
    </source>
</evidence>
<proteinExistence type="inferred from homology"/>
<dbReference type="RefSeq" id="XP_034013939.1">
    <property type="nucleotide sequence ID" value="XM_034153727.1"/>
</dbReference>
<keyword evidence="15" id="KW-1185">Reference proteome</keyword>
<dbReference type="EMBL" id="SWFT01000038">
    <property type="protein sequence ID" value="KAA8906026.1"/>
    <property type="molecule type" value="Genomic_DNA"/>
</dbReference>
<dbReference type="PANTHER" id="PTHR13034:SF2">
    <property type="entry name" value="DYNACTIN SUBUNIT 4"/>
    <property type="match status" value="1"/>
</dbReference>
<keyword evidence="10" id="KW-0206">Cytoskeleton</keyword>
<keyword evidence="9" id="KW-0175">Coiled coil</keyword>
<dbReference type="AlphaFoldDB" id="A0A642UUQ4"/>
<evidence type="ECO:0000256" key="6">
    <source>
        <dbReference type="ARBA" id="ARBA00022553"/>
    </source>
</evidence>
<keyword evidence="5" id="KW-1017">Isopeptide bond</keyword>
<evidence type="ECO:0000256" key="1">
    <source>
        <dbReference type="ARBA" id="ARBA00004300"/>
    </source>
</evidence>
<dbReference type="OMA" id="KNCFECP"/>
<evidence type="ECO:0000256" key="2">
    <source>
        <dbReference type="ARBA" id="ARBA00004529"/>
    </source>
</evidence>
<dbReference type="Pfam" id="PF05502">
    <property type="entry name" value="Dynactin_p62"/>
    <property type="match status" value="1"/>
</dbReference>
<reference evidence="14 15" key="1">
    <citation type="submission" date="2019-07" db="EMBL/GenBank/DDBJ databases">
        <title>Genome assembly of two rare yeast pathogens: Diutina rugosa and Trichomonascus ciferrii.</title>
        <authorList>
            <person name="Mixao V."/>
            <person name="Saus E."/>
            <person name="Hansen A."/>
            <person name="Lass-Flor C."/>
            <person name="Gabaldon T."/>
        </authorList>
    </citation>
    <scope>NUCLEOTIDE SEQUENCE [LARGE SCALE GENOMIC DNA]</scope>
    <source>
        <strain evidence="14 15">CBS 613</strain>
    </source>
</reference>
<keyword evidence="4" id="KW-0963">Cytoplasm</keyword>
<dbReference type="GO" id="GO:0001725">
    <property type="term" value="C:stress fiber"/>
    <property type="evidence" value="ECO:0007669"/>
    <property type="project" value="UniProtKB-SubCell"/>
</dbReference>
<dbReference type="PANTHER" id="PTHR13034">
    <property type="entry name" value="DYNACTIN P62 SUBUNIT"/>
    <property type="match status" value="1"/>
</dbReference>
<dbReference type="GeneID" id="54779861"/>
<evidence type="ECO:0000256" key="7">
    <source>
        <dbReference type="ARBA" id="ARBA00022843"/>
    </source>
</evidence>
<evidence type="ECO:0000256" key="5">
    <source>
        <dbReference type="ARBA" id="ARBA00022499"/>
    </source>
</evidence>
<evidence type="ECO:0000256" key="8">
    <source>
        <dbReference type="ARBA" id="ARBA00022990"/>
    </source>
</evidence>
<dbReference type="VEuPathDB" id="FungiDB:DIURU_001208"/>
<keyword evidence="6" id="KW-0597">Phosphoprotein</keyword>
<evidence type="ECO:0000313" key="15">
    <source>
        <dbReference type="Proteomes" id="UP000449547"/>
    </source>
</evidence>
<evidence type="ECO:0000256" key="3">
    <source>
        <dbReference type="ARBA" id="ARBA00004657"/>
    </source>
</evidence>